<feature type="binding site" evidence="16">
    <location>
        <position position="55"/>
    </location>
    <ligand>
        <name>Zn(2+)</name>
        <dbReference type="ChEBI" id="CHEBI:29105"/>
        <note>catalytic</note>
    </ligand>
</feature>
<dbReference type="Pfam" id="PF01872">
    <property type="entry name" value="RibD_C"/>
    <property type="match status" value="1"/>
</dbReference>
<dbReference type="GO" id="GO:0008270">
    <property type="term" value="F:zinc ion binding"/>
    <property type="evidence" value="ECO:0007669"/>
    <property type="project" value="InterPro"/>
</dbReference>
<evidence type="ECO:0000256" key="12">
    <source>
        <dbReference type="ARBA" id="ARBA00023268"/>
    </source>
</evidence>
<evidence type="ECO:0000313" key="19">
    <source>
        <dbReference type="Proteomes" id="UP000253562"/>
    </source>
</evidence>
<feature type="binding site" evidence="16">
    <location>
        <position position="81"/>
    </location>
    <ligand>
        <name>Zn(2+)</name>
        <dbReference type="ChEBI" id="CHEBI:29105"/>
        <note>catalytic</note>
    </ligand>
</feature>
<dbReference type="EMBL" id="QPEX01000046">
    <property type="protein sequence ID" value="RCS40529.1"/>
    <property type="molecule type" value="Genomic_DNA"/>
</dbReference>
<evidence type="ECO:0000256" key="10">
    <source>
        <dbReference type="ARBA" id="ARBA00022857"/>
    </source>
</evidence>
<feature type="binding site" evidence="15">
    <location>
        <position position="206"/>
    </location>
    <ligand>
        <name>substrate</name>
    </ligand>
</feature>
<feature type="binding site" evidence="15">
    <location>
        <position position="160"/>
    </location>
    <ligand>
        <name>NADP(+)</name>
        <dbReference type="ChEBI" id="CHEBI:58349"/>
    </ligand>
</feature>
<comment type="pathway">
    <text evidence="3 13">Cofactor biosynthesis; riboflavin biosynthesis; 5-amino-6-(D-ribitylamino)uracil from GTP: step 3/4.</text>
</comment>
<dbReference type="PANTHER" id="PTHR38011:SF7">
    <property type="entry name" value="2,5-DIAMINO-6-RIBOSYLAMINO-4(3H)-PYRIMIDINONE 5'-PHOSPHATE REDUCTASE"/>
    <property type="match status" value="1"/>
</dbReference>
<accession>A0A368KJ48</accession>
<evidence type="ECO:0000313" key="18">
    <source>
        <dbReference type="EMBL" id="RCS40529.1"/>
    </source>
</evidence>
<dbReference type="PIRSF" id="PIRSF006769">
    <property type="entry name" value="RibD"/>
    <property type="match status" value="1"/>
</dbReference>
<dbReference type="Gene3D" id="3.40.430.10">
    <property type="entry name" value="Dihydrofolate Reductase, subunit A"/>
    <property type="match status" value="1"/>
</dbReference>
<keyword evidence="8 13" id="KW-0378">Hydrolase</keyword>
<dbReference type="AlphaFoldDB" id="A0A368KJ48"/>
<keyword evidence="9 13" id="KW-0862">Zinc</keyword>
<comment type="pathway">
    <text evidence="2 13">Cofactor biosynthesis; riboflavin biosynthesis; 5-amino-6-(D-ribitylamino)uracil from GTP: step 2/4.</text>
</comment>
<dbReference type="PANTHER" id="PTHR38011">
    <property type="entry name" value="DIHYDROFOLATE REDUCTASE FAMILY PROTEIN (AFU_ORTHOLOGUE AFUA_8G06820)"/>
    <property type="match status" value="1"/>
</dbReference>
<feature type="binding site" evidence="16">
    <location>
        <position position="90"/>
    </location>
    <ligand>
        <name>Zn(2+)</name>
        <dbReference type="ChEBI" id="CHEBI:29105"/>
        <note>catalytic</note>
    </ligand>
</feature>
<dbReference type="CDD" id="cd01284">
    <property type="entry name" value="Riboflavin_deaminase-reductase"/>
    <property type="match status" value="1"/>
</dbReference>
<sequence>MSAASDADLPFMHRALQLAQQGRGHVEPNPMVGCVVVKAGEVIGEGYHQKFGGPHAEVNALANCGEASLEGSTVYVTLEPCCHHGKTPPCTDALLAAKPARVVVAMQDPFPKVQGGGLQILAAAGMEVCVGVLGDEAQRLNAPYLKRQRQGKPWLIAKWAMTLDGKLATANGSSKWISSEEARAEVHRIRGLCDGVMVGSGTAKLDDPLLTTRPPGPRTAARIIVDSQASLSESSRLIKTIDQAPVIVATSPNAPPERLERLQHAGCDVIACPGNDHVARLDFLLDELAQRGMTNILVEGGSQLLGLLWDNRQIDEVYAFVAPKIAGGKEAISPIGGQGIASMENATQLTRTNVKTYGNTICVHGFTGFTDQQGS</sequence>
<keyword evidence="7 13" id="KW-0479">Metal-binding</keyword>
<feature type="binding site" evidence="15">
    <location>
        <position position="227"/>
    </location>
    <ligand>
        <name>NADP(+)</name>
        <dbReference type="ChEBI" id="CHEBI:58349"/>
    </ligand>
</feature>
<name>A0A368KJ48_9BACT</name>
<dbReference type="EC" id="1.1.1.193" evidence="13"/>
<evidence type="ECO:0000259" key="17">
    <source>
        <dbReference type="PROSITE" id="PS51747"/>
    </source>
</evidence>
<evidence type="ECO:0000256" key="13">
    <source>
        <dbReference type="PIRNR" id="PIRNR006769"/>
    </source>
</evidence>
<dbReference type="InterPro" id="IPR011549">
    <property type="entry name" value="RibD_C"/>
</dbReference>
<evidence type="ECO:0000256" key="9">
    <source>
        <dbReference type="ARBA" id="ARBA00022833"/>
    </source>
</evidence>
<comment type="catalytic activity">
    <reaction evidence="13">
        <text>5-amino-6-(5-phospho-D-ribitylamino)uracil + NADP(+) = 5-amino-6-(5-phospho-D-ribosylamino)uracil + NADPH + H(+)</text>
        <dbReference type="Rhea" id="RHEA:17845"/>
        <dbReference type="ChEBI" id="CHEBI:15378"/>
        <dbReference type="ChEBI" id="CHEBI:57783"/>
        <dbReference type="ChEBI" id="CHEBI:58349"/>
        <dbReference type="ChEBI" id="CHEBI:58421"/>
        <dbReference type="ChEBI" id="CHEBI:58453"/>
        <dbReference type="EC" id="1.1.1.193"/>
    </reaction>
</comment>
<evidence type="ECO:0000256" key="7">
    <source>
        <dbReference type="ARBA" id="ARBA00022723"/>
    </source>
</evidence>
<dbReference type="InterPro" id="IPR050765">
    <property type="entry name" value="Riboflavin_Biosynth_HTPR"/>
</dbReference>
<dbReference type="InterPro" id="IPR004794">
    <property type="entry name" value="Eubact_RibD"/>
</dbReference>
<comment type="function">
    <text evidence="1 13">Converts 2,5-diamino-6-(ribosylamino)-4(3h)-pyrimidinone 5'-phosphate into 5-amino-6-(ribosylamino)-2,4(1h,3h)-pyrimidinedione 5'-phosphate.</text>
</comment>
<dbReference type="OrthoDB" id="9800865at2"/>
<dbReference type="EC" id="3.5.4.26" evidence="13"/>
<protein>
    <recommendedName>
        <fullName evidence="13">Riboflavin biosynthesis protein RibD</fullName>
    </recommendedName>
    <domain>
        <recommendedName>
            <fullName evidence="13">Diaminohydroxyphosphoribosylaminopyrimidine deaminase</fullName>
            <shortName evidence="13">DRAP deaminase</shortName>
            <ecNumber evidence="13">3.5.4.26</ecNumber>
        </recommendedName>
        <alternativeName>
            <fullName evidence="13">Riboflavin-specific deaminase</fullName>
        </alternativeName>
    </domain>
    <domain>
        <recommendedName>
            <fullName evidence="13">5-amino-6-(5-phosphoribosylamino)uracil reductase</fullName>
            <ecNumber evidence="13">1.1.1.193</ecNumber>
        </recommendedName>
        <alternativeName>
            <fullName evidence="13">HTP reductase</fullName>
        </alternativeName>
    </domain>
</protein>
<comment type="cofactor">
    <cofactor evidence="13 16">
        <name>Zn(2+)</name>
        <dbReference type="ChEBI" id="CHEBI:29105"/>
    </cofactor>
    <text evidence="13 16">Binds 1 zinc ion.</text>
</comment>
<evidence type="ECO:0000256" key="15">
    <source>
        <dbReference type="PIRSR" id="PIRSR006769-2"/>
    </source>
</evidence>
<dbReference type="SUPFAM" id="SSF53597">
    <property type="entry name" value="Dihydrofolate reductase-like"/>
    <property type="match status" value="1"/>
</dbReference>
<dbReference type="PROSITE" id="PS00903">
    <property type="entry name" value="CYT_DCMP_DEAMINASES_1"/>
    <property type="match status" value="1"/>
</dbReference>
<dbReference type="RefSeq" id="WP_114373268.1">
    <property type="nucleotide sequence ID" value="NZ_QPEX01000046.1"/>
</dbReference>
<dbReference type="InterPro" id="IPR024072">
    <property type="entry name" value="DHFR-like_dom_sf"/>
</dbReference>
<comment type="catalytic activity">
    <reaction evidence="13">
        <text>2,5-diamino-6-hydroxy-4-(5-phosphoribosylamino)-pyrimidine + H2O + H(+) = 5-amino-6-(5-phospho-D-ribosylamino)uracil + NH4(+)</text>
        <dbReference type="Rhea" id="RHEA:21868"/>
        <dbReference type="ChEBI" id="CHEBI:15377"/>
        <dbReference type="ChEBI" id="CHEBI:15378"/>
        <dbReference type="ChEBI" id="CHEBI:28938"/>
        <dbReference type="ChEBI" id="CHEBI:58453"/>
        <dbReference type="ChEBI" id="CHEBI:58614"/>
        <dbReference type="EC" id="3.5.4.26"/>
    </reaction>
</comment>
<dbReference type="Pfam" id="PF00383">
    <property type="entry name" value="dCMP_cyt_deam_1"/>
    <property type="match status" value="1"/>
</dbReference>
<evidence type="ECO:0000256" key="8">
    <source>
        <dbReference type="ARBA" id="ARBA00022801"/>
    </source>
</evidence>
<evidence type="ECO:0000256" key="11">
    <source>
        <dbReference type="ARBA" id="ARBA00023002"/>
    </source>
</evidence>
<dbReference type="SUPFAM" id="SSF53927">
    <property type="entry name" value="Cytidine deaminase-like"/>
    <property type="match status" value="1"/>
</dbReference>
<dbReference type="InterPro" id="IPR016193">
    <property type="entry name" value="Cytidine_deaminase-like"/>
</dbReference>
<evidence type="ECO:0000256" key="1">
    <source>
        <dbReference type="ARBA" id="ARBA00002151"/>
    </source>
</evidence>
<feature type="domain" description="CMP/dCMP-type deaminase" evidence="17">
    <location>
        <begin position="6"/>
        <end position="121"/>
    </location>
</feature>
<evidence type="ECO:0000256" key="2">
    <source>
        <dbReference type="ARBA" id="ARBA00004882"/>
    </source>
</evidence>
<feature type="binding site" evidence="15">
    <location>
        <position position="299"/>
    </location>
    <ligand>
        <name>substrate</name>
    </ligand>
</feature>
<feature type="binding site" evidence="15">
    <location>
        <position position="202"/>
    </location>
    <ligand>
        <name>NADP(+)</name>
        <dbReference type="ChEBI" id="CHEBI:58349"/>
    </ligand>
</feature>
<dbReference type="GO" id="GO:0008835">
    <property type="term" value="F:diaminohydroxyphosphoribosylaminopyrimidine deaminase activity"/>
    <property type="evidence" value="ECO:0007669"/>
    <property type="project" value="UniProtKB-EC"/>
</dbReference>
<feature type="binding site" evidence="15">
    <location>
        <position position="213"/>
    </location>
    <ligand>
        <name>substrate</name>
    </ligand>
</feature>
<dbReference type="Gene3D" id="3.40.140.10">
    <property type="entry name" value="Cytidine Deaminase, domain 2"/>
    <property type="match status" value="1"/>
</dbReference>
<keyword evidence="12" id="KW-0511">Multifunctional enzyme</keyword>
<evidence type="ECO:0000256" key="14">
    <source>
        <dbReference type="PIRSR" id="PIRSR006769-1"/>
    </source>
</evidence>
<dbReference type="GO" id="GO:0050661">
    <property type="term" value="F:NADP binding"/>
    <property type="evidence" value="ECO:0007669"/>
    <property type="project" value="InterPro"/>
</dbReference>
<keyword evidence="10 13" id="KW-0521">NADP</keyword>
<gene>
    <name evidence="18" type="primary">ribD</name>
    <name evidence="18" type="ORF">DTL42_24455</name>
</gene>
<dbReference type="NCBIfam" id="TIGR00227">
    <property type="entry name" value="ribD_Cterm"/>
    <property type="match status" value="1"/>
</dbReference>
<dbReference type="NCBIfam" id="TIGR00326">
    <property type="entry name" value="eubact_ribD"/>
    <property type="match status" value="1"/>
</dbReference>
<feature type="active site" description="Proton donor" evidence="14">
    <location>
        <position position="57"/>
    </location>
</feature>
<dbReference type="GO" id="GO:0008703">
    <property type="term" value="F:5-amino-6-(5-phosphoribosylamino)uracil reductase activity"/>
    <property type="evidence" value="ECO:0007669"/>
    <property type="project" value="UniProtKB-EC"/>
</dbReference>
<feature type="binding site" evidence="15">
    <location>
        <position position="210"/>
    </location>
    <ligand>
        <name>substrate</name>
    </ligand>
</feature>
<evidence type="ECO:0000256" key="6">
    <source>
        <dbReference type="ARBA" id="ARBA00022619"/>
    </source>
</evidence>
<dbReference type="UniPathway" id="UPA00275">
    <property type="reaction ID" value="UER00401"/>
</dbReference>
<organism evidence="18 19">
    <name type="scientific">Bremerella cremea</name>
    <dbReference type="NCBI Taxonomy" id="1031537"/>
    <lineage>
        <taxon>Bacteria</taxon>
        <taxon>Pseudomonadati</taxon>
        <taxon>Planctomycetota</taxon>
        <taxon>Planctomycetia</taxon>
        <taxon>Pirellulales</taxon>
        <taxon>Pirellulaceae</taxon>
        <taxon>Bremerella</taxon>
    </lineage>
</organism>
<dbReference type="InterPro" id="IPR002734">
    <property type="entry name" value="RibDG_C"/>
</dbReference>
<comment type="caution">
    <text evidence="18">The sequence shown here is derived from an EMBL/GenBank/DDBJ whole genome shotgun (WGS) entry which is preliminary data.</text>
</comment>
<feature type="binding site" evidence="15">
    <location>
        <position position="190"/>
    </location>
    <ligand>
        <name>substrate</name>
    </ligand>
</feature>
<comment type="similarity">
    <text evidence="4 13">In the N-terminal section; belongs to the cytidine and deoxycytidylate deaminase family.</text>
</comment>
<comment type="similarity">
    <text evidence="5 13">In the C-terminal section; belongs to the HTP reductase family.</text>
</comment>
<proteinExistence type="inferred from homology"/>
<dbReference type="InterPro" id="IPR002125">
    <property type="entry name" value="CMP_dCMP_dom"/>
</dbReference>
<evidence type="ECO:0000256" key="16">
    <source>
        <dbReference type="PIRSR" id="PIRSR006769-3"/>
    </source>
</evidence>
<feature type="binding site" evidence="15">
    <location>
        <position position="176"/>
    </location>
    <ligand>
        <name>NADP(+)</name>
        <dbReference type="ChEBI" id="CHEBI:58349"/>
    </ligand>
</feature>
<dbReference type="FunFam" id="3.40.140.10:FF:000025">
    <property type="entry name" value="Riboflavin biosynthesis protein RibD"/>
    <property type="match status" value="1"/>
</dbReference>
<keyword evidence="11 13" id="KW-0560">Oxidoreductase</keyword>
<dbReference type="GO" id="GO:0009231">
    <property type="term" value="P:riboflavin biosynthetic process"/>
    <property type="evidence" value="ECO:0007669"/>
    <property type="project" value="UniProtKB-UniPathway"/>
</dbReference>
<evidence type="ECO:0000256" key="5">
    <source>
        <dbReference type="ARBA" id="ARBA00007417"/>
    </source>
</evidence>
<reference evidence="18 19" key="1">
    <citation type="submission" date="2018-07" db="EMBL/GenBank/DDBJ databases">
        <title>Comparative genomes isolates from brazilian mangrove.</title>
        <authorList>
            <person name="De Araujo J.E."/>
            <person name="Taketani R.G."/>
            <person name="Silva M.C.P."/>
            <person name="Lourenco M.V."/>
            <person name="Oliveira V.M."/>
            <person name="Andreote F.D."/>
        </authorList>
    </citation>
    <scope>NUCLEOTIDE SEQUENCE [LARGE SCALE GENOMIC DNA]</scope>
    <source>
        <strain evidence="18 19">HEX PRIS-MGV</strain>
    </source>
</reference>
<evidence type="ECO:0000256" key="4">
    <source>
        <dbReference type="ARBA" id="ARBA00005259"/>
    </source>
</evidence>
<dbReference type="PROSITE" id="PS51747">
    <property type="entry name" value="CYT_DCMP_DEAMINASES_2"/>
    <property type="match status" value="1"/>
</dbReference>
<keyword evidence="6 13" id="KW-0686">Riboflavin biosynthesis</keyword>
<dbReference type="Proteomes" id="UP000253562">
    <property type="component" value="Unassembled WGS sequence"/>
</dbReference>
<dbReference type="InterPro" id="IPR016192">
    <property type="entry name" value="APOBEC/CMP_deaminase_Zn-bd"/>
</dbReference>
<feature type="binding site" evidence="15">
    <location>
        <position position="174"/>
    </location>
    <ligand>
        <name>substrate</name>
    </ligand>
</feature>
<evidence type="ECO:0000256" key="3">
    <source>
        <dbReference type="ARBA" id="ARBA00004910"/>
    </source>
</evidence>